<gene>
    <name evidence="1" type="ORF">HII17_16175</name>
</gene>
<evidence type="ECO:0008006" key="3">
    <source>
        <dbReference type="Google" id="ProtNLM"/>
    </source>
</evidence>
<name>A0A7Y0Q8D0_9GAMM</name>
<dbReference type="EMBL" id="JABBXH010000006">
    <property type="protein sequence ID" value="NMP33096.1"/>
    <property type="molecule type" value="Genomic_DNA"/>
</dbReference>
<reference evidence="1 2" key="1">
    <citation type="submission" date="2020-04" db="EMBL/GenBank/DDBJ databases">
        <title>Thalassotalea sp. M1531, isolated from the surface of marine red alga.</title>
        <authorList>
            <person name="Pang L."/>
            <person name="Lu D.-C."/>
        </authorList>
    </citation>
    <scope>NUCLEOTIDE SEQUENCE [LARGE SCALE GENOMIC DNA]</scope>
    <source>
        <strain evidence="1 2">M1531</strain>
    </source>
</reference>
<accession>A0A7Y0Q8D0</accession>
<evidence type="ECO:0000313" key="1">
    <source>
        <dbReference type="EMBL" id="NMP33096.1"/>
    </source>
</evidence>
<keyword evidence="2" id="KW-1185">Reference proteome</keyword>
<evidence type="ECO:0000313" key="2">
    <source>
        <dbReference type="Proteomes" id="UP000568664"/>
    </source>
</evidence>
<proteinExistence type="predicted"/>
<dbReference type="RefSeq" id="WP_169076412.1">
    <property type="nucleotide sequence ID" value="NZ_JABBXH010000006.1"/>
</dbReference>
<protein>
    <recommendedName>
        <fullName evidence="3">Replication protein RepA</fullName>
    </recommendedName>
</protein>
<dbReference type="Proteomes" id="UP000568664">
    <property type="component" value="Unassembled WGS sequence"/>
</dbReference>
<dbReference type="AlphaFoldDB" id="A0A7Y0Q8D0"/>
<sequence length="131" mass="14319">MSLTDLKKGKGKAVKKKSFTVDEFISDAENYAKGAPKLVKEGKEPTPTGLNLDQAIAFAEKKVAEKVGAKETNRPFRHATFTLSEDAIAQLNALSKDSKLAKSHIIRILLDYISDQDQKSQLSTLLGSKTL</sequence>
<comment type="caution">
    <text evidence="1">The sequence shown here is derived from an EMBL/GenBank/DDBJ whole genome shotgun (WGS) entry which is preliminary data.</text>
</comment>
<organism evidence="1 2">
    <name type="scientific">Thalassotalea algicola</name>
    <dbReference type="NCBI Taxonomy" id="2716224"/>
    <lineage>
        <taxon>Bacteria</taxon>
        <taxon>Pseudomonadati</taxon>
        <taxon>Pseudomonadota</taxon>
        <taxon>Gammaproteobacteria</taxon>
        <taxon>Alteromonadales</taxon>
        <taxon>Colwelliaceae</taxon>
        <taxon>Thalassotalea</taxon>
    </lineage>
</organism>